<dbReference type="GeneID" id="54414747"/>
<reference evidence="4" key="3">
    <citation type="submission" date="2025-04" db="UniProtKB">
        <authorList>
            <consortium name="RefSeq"/>
        </authorList>
    </citation>
    <scope>IDENTIFICATION</scope>
    <source>
        <strain evidence="4">CBS 781.70</strain>
    </source>
</reference>
<accession>A0A6G1GBS7</accession>
<reference evidence="4" key="2">
    <citation type="submission" date="2020-04" db="EMBL/GenBank/DDBJ databases">
        <authorList>
            <consortium name="NCBI Genome Project"/>
        </authorList>
    </citation>
    <scope>NUCLEOTIDE SEQUENCE</scope>
    <source>
        <strain evidence="4">CBS 781.70</strain>
    </source>
</reference>
<proteinExistence type="predicted"/>
<protein>
    <submittedName>
        <fullName evidence="2 4">Uncharacterized protein</fullName>
    </submittedName>
</protein>
<dbReference type="AlphaFoldDB" id="A0A6G1GBS7"/>
<feature type="transmembrane region" description="Helical" evidence="1">
    <location>
        <begin position="293"/>
        <end position="315"/>
    </location>
</feature>
<dbReference type="OrthoDB" id="3867516at2759"/>
<feature type="transmembrane region" description="Helical" evidence="1">
    <location>
        <begin position="101"/>
        <end position="121"/>
    </location>
</feature>
<keyword evidence="1" id="KW-1133">Transmembrane helix</keyword>
<dbReference type="RefSeq" id="XP_033536982.1">
    <property type="nucleotide sequence ID" value="XM_033674177.1"/>
</dbReference>
<dbReference type="EMBL" id="ML975151">
    <property type="protein sequence ID" value="KAF1815351.1"/>
    <property type="molecule type" value="Genomic_DNA"/>
</dbReference>
<evidence type="ECO:0000313" key="3">
    <source>
        <dbReference type="Proteomes" id="UP000504638"/>
    </source>
</evidence>
<keyword evidence="1" id="KW-0472">Membrane</keyword>
<evidence type="ECO:0000256" key="1">
    <source>
        <dbReference type="SAM" id="Phobius"/>
    </source>
</evidence>
<evidence type="ECO:0000313" key="4">
    <source>
        <dbReference type="RefSeq" id="XP_033536982.1"/>
    </source>
</evidence>
<gene>
    <name evidence="2 4" type="ORF">P152DRAFT_182987</name>
</gene>
<feature type="transmembrane region" description="Helical" evidence="1">
    <location>
        <begin position="321"/>
        <end position="346"/>
    </location>
</feature>
<name>A0A6G1GBS7_9PEZI</name>
<organism evidence="2">
    <name type="scientific">Eremomyces bilateralis CBS 781.70</name>
    <dbReference type="NCBI Taxonomy" id="1392243"/>
    <lineage>
        <taxon>Eukaryota</taxon>
        <taxon>Fungi</taxon>
        <taxon>Dikarya</taxon>
        <taxon>Ascomycota</taxon>
        <taxon>Pezizomycotina</taxon>
        <taxon>Dothideomycetes</taxon>
        <taxon>Dothideomycetes incertae sedis</taxon>
        <taxon>Eremomycetales</taxon>
        <taxon>Eremomycetaceae</taxon>
        <taxon>Eremomyces</taxon>
    </lineage>
</organism>
<reference evidence="2 4" key="1">
    <citation type="submission" date="2020-01" db="EMBL/GenBank/DDBJ databases">
        <authorList>
            <consortium name="DOE Joint Genome Institute"/>
            <person name="Haridas S."/>
            <person name="Albert R."/>
            <person name="Binder M."/>
            <person name="Bloem J."/>
            <person name="Labutti K."/>
            <person name="Salamov A."/>
            <person name="Andreopoulos B."/>
            <person name="Baker S.E."/>
            <person name="Barry K."/>
            <person name="Bills G."/>
            <person name="Bluhm B.H."/>
            <person name="Cannon C."/>
            <person name="Castanera R."/>
            <person name="Culley D.E."/>
            <person name="Daum C."/>
            <person name="Ezra D."/>
            <person name="Gonzalez J.B."/>
            <person name="Henrissat B."/>
            <person name="Kuo A."/>
            <person name="Liang C."/>
            <person name="Lipzen A."/>
            <person name="Lutzoni F."/>
            <person name="Magnuson J."/>
            <person name="Mondo S."/>
            <person name="Nolan M."/>
            <person name="Ohm R."/>
            <person name="Pangilinan J."/>
            <person name="Park H.-J."/>
            <person name="Ramirez L."/>
            <person name="Alfaro M."/>
            <person name="Sun H."/>
            <person name="Tritt A."/>
            <person name="Yoshinaga Y."/>
            <person name="Zwiers L.-H."/>
            <person name="Turgeon B.G."/>
            <person name="Goodwin S.B."/>
            <person name="Spatafora J.W."/>
            <person name="Crous P.W."/>
            <person name="Grigoriev I.V."/>
        </authorList>
    </citation>
    <scope>NUCLEOTIDE SEQUENCE</scope>
    <source>
        <strain evidence="2 4">CBS 781.70</strain>
    </source>
</reference>
<sequence length="460" mass="51319">MSHGAQKHSQQVGLSELVLPCIAWVCLSEAKTPFHEGRVMEIGAFGIAPISMIADLADLSILATLESLRSWTRPGNKTAHMRDFVKIRERAMNDWLKRYHWWHIPAIIVAVIQGVIFGIAIEPLFKAGGVPRFLFHCAEQNWTGLYLLVSAAANAVFRLLMWHASDHEVVSVYALSDSAKLTLQDIVDSDPTASTNTTATTLPPLYYPLMSKIVWTLSNFWAKLRKRQPSPPKHPQGAVVTPLKDQIEYAKAIFRRPSEILHSGFKTTDAAPRWHPLIILVHLSTMGRPQLKMLFTGFVEAALLLILTFFFAAQWGGNLFITAWALGLLFIFITVGCALALVYVWLSAQVWGLHVINCDERTKIVGCLRILCSMEEELVEANGAHSFNGHRLDYLQSFKRWRLDYVSGRHDQNHAPSSASAPKESQEKDNVAIEVDVTPVDNSADAPVAQPEVATVDRIV</sequence>
<evidence type="ECO:0000313" key="2">
    <source>
        <dbReference type="EMBL" id="KAF1815351.1"/>
    </source>
</evidence>
<feature type="transmembrane region" description="Helical" evidence="1">
    <location>
        <begin position="142"/>
        <end position="161"/>
    </location>
</feature>
<keyword evidence="3" id="KW-1185">Reference proteome</keyword>
<keyword evidence="1" id="KW-0812">Transmembrane</keyword>
<dbReference type="Proteomes" id="UP000504638">
    <property type="component" value="Unplaced"/>
</dbReference>